<organism evidence="2 3">
    <name type="scientific">Paeniglutamicibacter antarcticus</name>
    <dbReference type="NCBI Taxonomy" id="494023"/>
    <lineage>
        <taxon>Bacteria</taxon>
        <taxon>Bacillati</taxon>
        <taxon>Actinomycetota</taxon>
        <taxon>Actinomycetes</taxon>
        <taxon>Micrococcales</taxon>
        <taxon>Micrococcaceae</taxon>
        <taxon>Paeniglutamicibacter</taxon>
    </lineage>
</organism>
<dbReference type="SUPFAM" id="SSF56281">
    <property type="entry name" value="Metallo-hydrolase/oxidoreductase"/>
    <property type="match status" value="1"/>
</dbReference>
<reference evidence="3" key="1">
    <citation type="journal article" date="2019" name="Int. J. Syst. Evol. Microbiol.">
        <title>The Global Catalogue of Microorganisms (GCM) 10K type strain sequencing project: providing services to taxonomists for standard genome sequencing and annotation.</title>
        <authorList>
            <consortium name="The Broad Institute Genomics Platform"/>
            <consortium name="The Broad Institute Genome Sequencing Center for Infectious Disease"/>
            <person name="Wu L."/>
            <person name="Ma J."/>
        </authorList>
    </citation>
    <scope>NUCLEOTIDE SEQUENCE [LARGE SCALE GENOMIC DNA]</scope>
    <source>
        <strain evidence="3">JCM 18952</strain>
    </source>
</reference>
<dbReference type="InterPro" id="IPR036866">
    <property type="entry name" value="RibonucZ/Hydroxyglut_hydro"/>
</dbReference>
<sequence length="281" mass="30622">MEHLMQPSIPVVEELGQRCWRLVNHGFSMNTGLVVGTERAAVIDTGSGPREAAGLYRAIRGITDLPLLVINTHAHGDHVFGNAYFAARGVEDFYASAEATEHLRVHGHAERELVRFLEPEMALGQGEFTNLVVPQEIVSGAGITIDLGNLSVEAFGLGPGHTPGDLLVRRGRVLFTGDLVEQGGPPNFEDADPYRWAELLGRLEQECAEDDMVVPGHGNVVDRDFICRQHREMRAAIACGQGFVDSWPSGSFDATADQLGQLPYGAEQSAIFLQRLRQGMP</sequence>
<evidence type="ECO:0000259" key="1">
    <source>
        <dbReference type="SMART" id="SM00849"/>
    </source>
</evidence>
<name>A0ABP9TNJ2_9MICC</name>
<proteinExistence type="predicted"/>
<dbReference type="PANTHER" id="PTHR42951:SF4">
    <property type="entry name" value="ACYL-COENZYME A THIOESTERASE MBLAC2"/>
    <property type="match status" value="1"/>
</dbReference>
<dbReference type="Gene3D" id="3.60.15.10">
    <property type="entry name" value="Ribonuclease Z/Hydroxyacylglutathione hydrolase-like"/>
    <property type="match status" value="1"/>
</dbReference>
<dbReference type="InterPro" id="IPR001279">
    <property type="entry name" value="Metallo-B-lactamas"/>
</dbReference>
<comment type="caution">
    <text evidence="2">The sequence shown here is derived from an EMBL/GenBank/DDBJ whole genome shotgun (WGS) entry which is preliminary data.</text>
</comment>
<dbReference type="InterPro" id="IPR050855">
    <property type="entry name" value="NDM-1-like"/>
</dbReference>
<dbReference type="CDD" id="cd16282">
    <property type="entry name" value="metallo-hydrolase-like_MBL-fold"/>
    <property type="match status" value="1"/>
</dbReference>
<gene>
    <name evidence="2" type="ORF">GCM10025778_24840</name>
</gene>
<dbReference type="Proteomes" id="UP001501257">
    <property type="component" value="Unassembled WGS sequence"/>
</dbReference>
<dbReference type="PANTHER" id="PTHR42951">
    <property type="entry name" value="METALLO-BETA-LACTAMASE DOMAIN-CONTAINING"/>
    <property type="match status" value="1"/>
</dbReference>
<dbReference type="SMART" id="SM00849">
    <property type="entry name" value="Lactamase_B"/>
    <property type="match status" value="1"/>
</dbReference>
<protein>
    <recommendedName>
        <fullName evidence="1">Metallo-beta-lactamase domain-containing protein</fullName>
    </recommendedName>
</protein>
<evidence type="ECO:0000313" key="3">
    <source>
        <dbReference type="Proteomes" id="UP001501257"/>
    </source>
</evidence>
<keyword evidence="3" id="KW-1185">Reference proteome</keyword>
<evidence type="ECO:0000313" key="2">
    <source>
        <dbReference type="EMBL" id="GAA5227951.1"/>
    </source>
</evidence>
<dbReference type="Pfam" id="PF00753">
    <property type="entry name" value="Lactamase_B"/>
    <property type="match status" value="1"/>
</dbReference>
<accession>A0ABP9TNJ2</accession>
<dbReference type="EMBL" id="BAABLK010000034">
    <property type="protein sequence ID" value="GAA5227951.1"/>
    <property type="molecule type" value="Genomic_DNA"/>
</dbReference>
<feature type="domain" description="Metallo-beta-lactamase" evidence="1">
    <location>
        <begin position="28"/>
        <end position="217"/>
    </location>
</feature>